<organism evidence="3 4">
    <name type="scientific">Brevundimonas diminuta 3F5N</name>
    <dbReference type="NCBI Taxonomy" id="1255603"/>
    <lineage>
        <taxon>Bacteria</taxon>
        <taxon>Pseudomonadati</taxon>
        <taxon>Pseudomonadota</taxon>
        <taxon>Alphaproteobacteria</taxon>
        <taxon>Caulobacterales</taxon>
        <taxon>Caulobacteraceae</taxon>
        <taxon>Brevundimonas</taxon>
    </lineage>
</organism>
<evidence type="ECO:0000313" key="3">
    <source>
        <dbReference type="EMBL" id="SJM69574.1"/>
    </source>
</evidence>
<dbReference type="SUPFAM" id="SSF52096">
    <property type="entry name" value="ClpP/crotonase"/>
    <property type="match status" value="1"/>
</dbReference>
<feature type="chain" id="PRO_5012481296" description="PDZ domain-containing protein" evidence="1">
    <location>
        <begin position="23"/>
        <end position="402"/>
    </location>
</feature>
<sequence>MRLSLRLLSALLPPLAFTSLVAAPLTATAQVQAQAPASSEAYRQDALALPALIEAKYAYLERLPDGRFPMSPELIAQAEAVHDAASLLRYVEHALTVLADHHAITGSSLTDSWAVVPSYADLWIEQVEGRWTITDVRDGSPAAAAGVRSGDRLLALDNQSVDDAISLFWSKVGLAPEGERAAFAARVLAAGRRDRPRNLTIESADGVQRRLTLPTLYTMQRDHPPVHSRPAGDTLEIRINDALGDQATIAAFDDAMATARPGQTIILDLTETPGGGNTVVARAIMGWFVEAPAAYQIHTLPAEARETGIERRWIEQVSPRPGKHHDGPVIVRVGRWTGSMGEGLAIGLDAQGAQVVGRPMAGLLGAIYDLRLPNSGLVVKVPVERLYAVDGTPREAFRPQPD</sequence>
<accession>A0A1R4GN75</accession>
<dbReference type="InterPro" id="IPR005151">
    <property type="entry name" value="Tail-specific_protease"/>
</dbReference>
<feature type="domain" description="PDZ" evidence="2">
    <location>
        <begin position="133"/>
        <end position="163"/>
    </location>
</feature>
<dbReference type="RefSeq" id="WP_087141620.1">
    <property type="nucleotide sequence ID" value="NZ_FUIE01000081.1"/>
</dbReference>
<dbReference type="Gene3D" id="2.30.42.10">
    <property type="match status" value="1"/>
</dbReference>
<dbReference type="InterPro" id="IPR036034">
    <property type="entry name" value="PDZ_sf"/>
</dbReference>
<dbReference type="Proteomes" id="UP000195766">
    <property type="component" value="Unassembled WGS sequence"/>
</dbReference>
<evidence type="ECO:0000313" key="4">
    <source>
        <dbReference type="Proteomes" id="UP000195766"/>
    </source>
</evidence>
<dbReference type="Pfam" id="PF03572">
    <property type="entry name" value="Peptidase_S41"/>
    <property type="match status" value="1"/>
</dbReference>
<dbReference type="InterPro" id="IPR041489">
    <property type="entry name" value="PDZ_6"/>
</dbReference>
<protein>
    <recommendedName>
        <fullName evidence="2">PDZ domain-containing protein</fullName>
    </recommendedName>
</protein>
<reference evidence="3 4" key="1">
    <citation type="submission" date="2017-02" db="EMBL/GenBank/DDBJ databases">
        <authorList>
            <person name="Peterson S.W."/>
        </authorList>
    </citation>
    <scope>NUCLEOTIDE SEQUENCE [LARGE SCALE GENOMIC DNA]</scope>
    <source>
        <strain evidence="3 4">3F5N</strain>
    </source>
</reference>
<feature type="signal peptide" evidence="1">
    <location>
        <begin position="1"/>
        <end position="22"/>
    </location>
</feature>
<evidence type="ECO:0000259" key="2">
    <source>
        <dbReference type="PROSITE" id="PS50106"/>
    </source>
</evidence>
<dbReference type="AlphaFoldDB" id="A0A1R4GN75"/>
<dbReference type="SUPFAM" id="SSF50156">
    <property type="entry name" value="PDZ domain-like"/>
    <property type="match status" value="1"/>
</dbReference>
<gene>
    <name evidence="3" type="ORF">FM111_14185</name>
</gene>
<proteinExistence type="predicted"/>
<dbReference type="GO" id="GO:0006508">
    <property type="term" value="P:proteolysis"/>
    <property type="evidence" value="ECO:0007669"/>
    <property type="project" value="InterPro"/>
</dbReference>
<dbReference type="InterPro" id="IPR029045">
    <property type="entry name" value="ClpP/crotonase-like_dom_sf"/>
</dbReference>
<dbReference type="Pfam" id="PF17820">
    <property type="entry name" value="PDZ_6"/>
    <property type="match status" value="1"/>
</dbReference>
<dbReference type="Gene3D" id="3.90.226.10">
    <property type="entry name" value="2-enoyl-CoA Hydratase, Chain A, domain 1"/>
    <property type="match status" value="1"/>
</dbReference>
<dbReference type="OrthoDB" id="9812068at2"/>
<keyword evidence="1" id="KW-0732">Signal</keyword>
<dbReference type="InterPro" id="IPR001478">
    <property type="entry name" value="PDZ"/>
</dbReference>
<dbReference type="PROSITE" id="PS50106">
    <property type="entry name" value="PDZ"/>
    <property type="match status" value="1"/>
</dbReference>
<evidence type="ECO:0000256" key="1">
    <source>
        <dbReference type="SAM" id="SignalP"/>
    </source>
</evidence>
<name>A0A1R4GN75_BREDI</name>
<dbReference type="GO" id="GO:0008236">
    <property type="term" value="F:serine-type peptidase activity"/>
    <property type="evidence" value="ECO:0007669"/>
    <property type="project" value="InterPro"/>
</dbReference>
<dbReference type="EMBL" id="FUIE01000081">
    <property type="protein sequence ID" value="SJM69574.1"/>
    <property type="molecule type" value="Genomic_DNA"/>
</dbReference>